<proteinExistence type="predicted"/>
<dbReference type="RefSeq" id="XP_016244452.1">
    <property type="nucleotide sequence ID" value="XM_016397261.1"/>
</dbReference>
<dbReference type="AlphaFoldDB" id="A0A0D1Z994"/>
<dbReference type="Proteomes" id="UP000054466">
    <property type="component" value="Unassembled WGS sequence"/>
</dbReference>
<keyword evidence="3" id="KW-1185">Reference proteome</keyword>
<dbReference type="GeneID" id="27349158"/>
<evidence type="ECO:0000259" key="1">
    <source>
        <dbReference type="Pfam" id="PF06985"/>
    </source>
</evidence>
<dbReference type="InterPro" id="IPR010730">
    <property type="entry name" value="HET"/>
</dbReference>
<dbReference type="PANTHER" id="PTHR33112:SF12">
    <property type="entry name" value="HETEROKARYON INCOMPATIBILITY DOMAIN-CONTAINING PROTEIN"/>
    <property type="match status" value="1"/>
</dbReference>
<dbReference type="PANTHER" id="PTHR33112">
    <property type="entry name" value="DOMAIN PROTEIN, PUTATIVE-RELATED"/>
    <property type="match status" value="1"/>
</dbReference>
<reference evidence="2 3" key="1">
    <citation type="submission" date="2015-01" db="EMBL/GenBank/DDBJ databases">
        <title>The Genome Sequence of Cladophialophora immunda CBS83496.</title>
        <authorList>
            <consortium name="The Broad Institute Genomics Platform"/>
            <person name="Cuomo C."/>
            <person name="de Hoog S."/>
            <person name="Gorbushina A."/>
            <person name="Stielow B."/>
            <person name="Teixiera M."/>
            <person name="Abouelleil A."/>
            <person name="Chapman S.B."/>
            <person name="Priest M."/>
            <person name="Young S.K."/>
            <person name="Wortman J."/>
            <person name="Nusbaum C."/>
            <person name="Birren B."/>
        </authorList>
    </citation>
    <scope>NUCLEOTIDE SEQUENCE [LARGE SCALE GENOMIC DNA]</scope>
    <source>
        <strain evidence="2 3">CBS 83496</strain>
    </source>
</reference>
<feature type="domain" description="Heterokaryon incompatibility" evidence="1">
    <location>
        <begin position="246"/>
        <end position="393"/>
    </location>
</feature>
<dbReference type="OrthoDB" id="2958217at2759"/>
<dbReference type="HOGENOM" id="CLU_370880_0_0_1"/>
<evidence type="ECO:0000313" key="3">
    <source>
        <dbReference type="Proteomes" id="UP000054466"/>
    </source>
</evidence>
<organism evidence="2 3">
    <name type="scientific">Cladophialophora immunda</name>
    <dbReference type="NCBI Taxonomy" id="569365"/>
    <lineage>
        <taxon>Eukaryota</taxon>
        <taxon>Fungi</taxon>
        <taxon>Dikarya</taxon>
        <taxon>Ascomycota</taxon>
        <taxon>Pezizomycotina</taxon>
        <taxon>Eurotiomycetes</taxon>
        <taxon>Chaetothyriomycetidae</taxon>
        <taxon>Chaetothyriales</taxon>
        <taxon>Herpotrichiellaceae</taxon>
        <taxon>Cladophialophora</taxon>
    </lineage>
</organism>
<dbReference type="Pfam" id="PF06985">
    <property type="entry name" value="HET"/>
    <property type="match status" value="1"/>
</dbReference>
<dbReference type="STRING" id="569365.A0A0D1Z994"/>
<gene>
    <name evidence="2" type="ORF">PV07_09964</name>
</gene>
<dbReference type="EMBL" id="KN847045">
    <property type="protein sequence ID" value="KIW24236.1"/>
    <property type="molecule type" value="Genomic_DNA"/>
</dbReference>
<name>A0A0D1Z994_9EURO</name>
<protein>
    <recommendedName>
        <fullName evidence="1">Heterokaryon incompatibility domain-containing protein</fullName>
    </recommendedName>
</protein>
<dbReference type="VEuPathDB" id="FungiDB:PV07_09964"/>
<evidence type="ECO:0000313" key="2">
    <source>
        <dbReference type="EMBL" id="KIW24236.1"/>
    </source>
</evidence>
<sequence>MAAAGEPLCSTCRSVDWMDAGLPRVVHTDAPELFTTSTEVRLLDGTVAPAAAARLVESALFLVSLGTVQELRARSAQCPCCAFCHQLLERRFEAADIDRAAGERVPVHVYTRKYGAVVVGDRHGRDGQEQEGQGEGSPRATHLMCFSLSFHPHFHHGESASFALLGRRQQMRGKETVPSFVGRLVSPRFDLAQVRGWLETCELQHSPARTAESFLSRSGKTTELRVVDVSQRCLKTLSIQDIDGGYAALSYVWGVAEQDVRLTTANLAAYSRPGGIPRLSQTVEDAMQVARAVGIRYFWANVISILQDDDEDKAQNIFDMDVIYTYSRLTVAAVAGTNCHEGLPGVSSDRLPLLHTSTAQFGLVEIPHQPERSPASLSASGGGWPSRAWTLQEFLLSRQTLLFCDQQVIWVCRAADWAEGLDVAEERFRFAKYDGLNRPRLESSLFAEEQSSDAIGVIDDGSAAHPGLEEQQPRPADLSDAATLVECYTRRKLSYESDIKNALEGLMWYISSMTPGSSFVWGLPEPHFEAFLCWGVRGGPSATRGVVKRRRAFAEAPSWSWMAWLGQVVFPRFASRAAHGHGWRSCVKCFRYPTYLHRQGRAWNDIPSGYDAGATVLARPYDMWTSGLPLRDESAGLVFWALCASALVDAASLEIHYERHASSIRVPARQKRLRVQDLCVSEDVAERIAQAGHDAASVAVILVAVAVEGARLPSSQDILAASDRNSQLKDEERGESDEDPPGVVFEIWDRAVHCLVLSRGDEDGHFCREGTLSIKMDDWLRLEKERELVVLD</sequence>
<accession>A0A0D1Z994</accession>